<evidence type="ECO:0000313" key="3">
    <source>
        <dbReference type="Proteomes" id="UP000078546"/>
    </source>
</evidence>
<feature type="compositionally biased region" description="Basic and acidic residues" evidence="1">
    <location>
        <begin position="193"/>
        <end position="203"/>
    </location>
</feature>
<sequence>MATGEPDYDVCENLEEYLQNEAYIDENVALNAHFFYTKENDASNYNIQAIFVISFKYRVYLNYSLAYKLRDVGLPDNLNPKFYEVLENNYKEFKTYDELNGKTYQIQDNTFNNMHMLENNIEEFSENYYNDNKYEYEQIYKECFSNKIWLSYSSMYKICNQESDKNTFTIKNYLQEQLQYKEKTAQEIMTHNSPDETPFHISEEGNASSNTTR</sequence>
<gene>
    <name evidence="2" type="ORF">POVCU1_060620</name>
</gene>
<organism evidence="2 3">
    <name type="scientific">Plasmodium ovale curtisi</name>
    <dbReference type="NCBI Taxonomy" id="864141"/>
    <lineage>
        <taxon>Eukaryota</taxon>
        <taxon>Sar</taxon>
        <taxon>Alveolata</taxon>
        <taxon>Apicomplexa</taxon>
        <taxon>Aconoidasida</taxon>
        <taxon>Haemosporida</taxon>
        <taxon>Plasmodiidae</taxon>
        <taxon>Plasmodium</taxon>
        <taxon>Plasmodium (Plasmodium)</taxon>
    </lineage>
</organism>
<name>A0A1A8X8E1_PLAOA</name>
<proteinExistence type="predicted"/>
<dbReference type="AlphaFoldDB" id="A0A1A8X8E1"/>
<dbReference type="EMBL" id="FLQV01001971">
    <property type="protein sequence ID" value="SBT00530.1"/>
    <property type="molecule type" value="Genomic_DNA"/>
</dbReference>
<accession>A0A1A8X8E1</accession>
<dbReference type="Proteomes" id="UP000078546">
    <property type="component" value="Unassembled WGS sequence"/>
</dbReference>
<evidence type="ECO:0000313" key="2">
    <source>
        <dbReference type="EMBL" id="SBT00530.1"/>
    </source>
</evidence>
<feature type="region of interest" description="Disordered" evidence="1">
    <location>
        <begin position="191"/>
        <end position="213"/>
    </location>
</feature>
<protein>
    <submittedName>
        <fullName evidence="2">PIR Superfamily Protein</fullName>
    </submittedName>
</protein>
<evidence type="ECO:0000256" key="1">
    <source>
        <dbReference type="SAM" id="MobiDB-lite"/>
    </source>
</evidence>
<reference evidence="3" key="1">
    <citation type="submission" date="2016-05" db="EMBL/GenBank/DDBJ databases">
        <authorList>
            <person name="Naeem Raeece"/>
        </authorList>
    </citation>
    <scope>NUCLEOTIDE SEQUENCE [LARGE SCALE GENOMIC DNA]</scope>
</reference>